<sequence length="58" mass="6494">MTLTFHSFQLPALIAVGVFAALYAGVVLPAVWSRKSTRRQAALKVLTQILGVVRRWRK</sequence>
<keyword evidence="1" id="KW-1133">Transmembrane helix</keyword>
<evidence type="ECO:0000313" key="2">
    <source>
        <dbReference type="EMBL" id="XDQ36210.1"/>
    </source>
</evidence>
<protein>
    <submittedName>
        <fullName evidence="2">Uncharacterized protein</fullName>
    </submittedName>
</protein>
<keyword evidence="1" id="KW-0812">Transmembrane</keyword>
<evidence type="ECO:0000256" key="1">
    <source>
        <dbReference type="SAM" id="Phobius"/>
    </source>
</evidence>
<dbReference type="RefSeq" id="WP_369170716.1">
    <property type="nucleotide sequence ID" value="NZ_CP163439.1"/>
</dbReference>
<dbReference type="EMBL" id="CP163439">
    <property type="protein sequence ID" value="XDQ36210.1"/>
    <property type="molecule type" value="Genomic_DNA"/>
</dbReference>
<proteinExistence type="predicted"/>
<keyword evidence="1" id="KW-0472">Membrane</keyword>
<organism evidence="2">
    <name type="scientific">Streptomyces sp. R28</name>
    <dbReference type="NCBI Taxonomy" id="3238628"/>
    <lineage>
        <taxon>Bacteria</taxon>
        <taxon>Bacillati</taxon>
        <taxon>Actinomycetota</taxon>
        <taxon>Actinomycetes</taxon>
        <taxon>Kitasatosporales</taxon>
        <taxon>Streptomycetaceae</taxon>
        <taxon>Streptomyces</taxon>
    </lineage>
</organism>
<dbReference type="AlphaFoldDB" id="A0AB39PYS9"/>
<name>A0AB39PYS9_9ACTN</name>
<reference evidence="2" key="1">
    <citation type="submission" date="2024-07" db="EMBL/GenBank/DDBJ databases">
        <authorList>
            <person name="Yu S.T."/>
        </authorList>
    </citation>
    <scope>NUCLEOTIDE SEQUENCE</scope>
    <source>
        <strain evidence="2">R28</strain>
    </source>
</reference>
<gene>
    <name evidence="2" type="ORF">AB5J49_24290</name>
</gene>
<feature type="transmembrane region" description="Helical" evidence="1">
    <location>
        <begin position="12"/>
        <end position="32"/>
    </location>
</feature>
<accession>A0AB39PYS9</accession>